<evidence type="ECO:0000313" key="1">
    <source>
        <dbReference type="EMBL" id="EES20152.1"/>
    </source>
</evidence>
<protein>
    <submittedName>
        <fullName evidence="1">Uncharacterized protein</fullName>
    </submittedName>
</protein>
<dbReference type="HOGENOM" id="CLU_1381253_0_0_1"/>
<gene>
    <name evidence="1" type="primary">Sb0011s003220</name>
    <name evidence="1" type="ORF">SORBIDRAFT_0011s003220</name>
</gene>
<organism evidence="1">
    <name type="scientific">Sorghum bicolor</name>
    <name type="common">Sorghum</name>
    <name type="synonym">Sorghum vulgare</name>
    <dbReference type="NCBI Taxonomy" id="4558"/>
    <lineage>
        <taxon>Eukaryota</taxon>
        <taxon>Viridiplantae</taxon>
        <taxon>Streptophyta</taxon>
        <taxon>Embryophyta</taxon>
        <taxon>Tracheophyta</taxon>
        <taxon>Spermatophyta</taxon>
        <taxon>Magnoliopsida</taxon>
        <taxon>Liliopsida</taxon>
        <taxon>Poales</taxon>
        <taxon>Poaceae</taxon>
        <taxon>PACMAD clade</taxon>
        <taxon>Panicoideae</taxon>
        <taxon>Andropogonodae</taxon>
        <taxon>Andropogoneae</taxon>
        <taxon>Sorghinae</taxon>
        <taxon>Sorghum</taxon>
    </lineage>
</organism>
<accession>C6JRM1</accession>
<sequence length="198" mass="20144">LLGDIKVLSPTSAAAWTSKSQRRCAHDTAGRGADMDMDSVECIFLPDASMDVDDIDGHPHHDHHGHLGLPLHPAHLPSLGASRTFPKVNAGGGRVGPAGAGAGAAGAVSAVGAGGGLPTTSMHELLECPVCTNSMFPPIHQMGLRVDLGISVGESLWPLVTIRASSVGGGPSDEQHRGMACAAAKEGEHNGLGGDENF</sequence>
<reference evidence="1" key="1">
    <citation type="journal article" date="2009" name="Nature">
        <title>The Sorghum bicolor genome and the diversification of grasses.</title>
        <authorList>
            <person name="Paterson A.H."/>
            <person name="Bowers J.E."/>
            <person name="Bruggmann R."/>
            <person name="Dubchak I."/>
            <person name="Grimwood J."/>
            <person name="Gundlach H."/>
            <person name="Haberer G."/>
            <person name="Hellsten U."/>
            <person name="Mitros T."/>
            <person name="Poliakov A."/>
            <person name="Schmutz J."/>
            <person name="Spannagl M."/>
            <person name="Tang H."/>
            <person name="Wang X."/>
            <person name="Wicker T."/>
            <person name="Bharti A.K."/>
            <person name="Chapman J."/>
            <person name="Feltus F.A."/>
            <person name="Gowik U."/>
            <person name="Grigoriev I.V."/>
            <person name="Lyons E."/>
            <person name="Maher C.A."/>
            <person name="Martis M."/>
            <person name="Narechania A."/>
            <person name="Otillar R.P."/>
            <person name="Penning B.W."/>
            <person name="Salamov A.A."/>
            <person name="Wang Y."/>
            <person name="Zhang L."/>
            <person name="Carpita N.C."/>
            <person name="Freeling M."/>
            <person name="Gingle A.R."/>
            <person name="Hash C.T."/>
            <person name="Keller B."/>
            <person name="Klein P."/>
            <person name="Kresovich S."/>
            <person name="McCann M.C."/>
            <person name="Ming R."/>
            <person name="Peterson D.G."/>
            <person name="Mehboob-ur-Rahman"/>
            <person name="Ware D."/>
            <person name="Westhoff P."/>
            <person name="Mayer K.F."/>
            <person name="Messing J."/>
            <person name="Rokhsar D.S."/>
        </authorList>
    </citation>
    <scope>NUCLEOTIDE SEQUENCE [LARGE SCALE GENOMIC DNA]</scope>
</reference>
<proteinExistence type="predicted"/>
<dbReference type="EMBL" id="GL002605">
    <property type="protein sequence ID" value="EES20152.1"/>
    <property type="molecule type" value="Genomic_DNA"/>
</dbReference>
<feature type="non-terminal residue" evidence="1">
    <location>
        <position position="198"/>
    </location>
</feature>
<name>C6JRM1_SORBI</name>
<feature type="non-terminal residue" evidence="1">
    <location>
        <position position="1"/>
    </location>
</feature>
<dbReference type="AlphaFoldDB" id="C6JRM1"/>